<comment type="caution">
    <text evidence="1">The sequence shown here is derived from an EMBL/GenBank/DDBJ whole genome shotgun (WGS) entry which is preliminary data.</text>
</comment>
<evidence type="ECO:0000313" key="2">
    <source>
        <dbReference type="Proteomes" id="UP000324800"/>
    </source>
</evidence>
<dbReference type="AlphaFoldDB" id="A0A5J4TF97"/>
<proteinExistence type="predicted"/>
<evidence type="ECO:0000313" key="1">
    <source>
        <dbReference type="EMBL" id="KAA6356291.1"/>
    </source>
</evidence>
<name>A0A5J4TF97_9EUKA</name>
<dbReference type="Proteomes" id="UP000324800">
    <property type="component" value="Unassembled WGS sequence"/>
</dbReference>
<accession>A0A5J4TF97</accession>
<reference evidence="1 2" key="1">
    <citation type="submission" date="2019-03" db="EMBL/GenBank/DDBJ databases">
        <title>Single cell metagenomics reveals metabolic interactions within the superorganism composed of flagellate Streblomastix strix and complex community of Bacteroidetes bacteria on its surface.</title>
        <authorList>
            <person name="Treitli S.C."/>
            <person name="Kolisko M."/>
            <person name="Husnik F."/>
            <person name="Keeling P."/>
            <person name="Hampl V."/>
        </authorList>
    </citation>
    <scope>NUCLEOTIDE SEQUENCE [LARGE SCALE GENOMIC DNA]</scope>
    <source>
        <strain evidence="1">ST1C</strain>
    </source>
</reference>
<protein>
    <submittedName>
        <fullName evidence="1">Uncharacterized protein</fullName>
    </submittedName>
</protein>
<sequence>MELFIRSNVGRWANLSQEIYPSTLAFQCQVERQNGGSKLVIEQSPANLNSLYAIEYLTALAHEAIEINQNISTLYSKN</sequence>
<gene>
    <name evidence="1" type="ORF">EZS28_048182</name>
</gene>
<dbReference type="EMBL" id="SNRW01033231">
    <property type="protein sequence ID" value="KAA6356291.1"/>
    <property type="molecule type" value="Genomic_DNA"/>
</dbReference>
<organism evidence="1 2">
    <name type="scientific">Streblomastix strix</name>
    <dbReference type="NCBI Taxonomy" id="222440"/>
    <lineage>
        <taxon>Eukaryota</taxon>
        <taxon>Metamonada</taxon>
        <taxon>Preaxostyla</taxon>
        <taxon>Oxymonadida</taxon>
        <taxon>Streblomastigidae</taxon>
        <taxon>Streblomastix</taxon>
    </lineage>
</organism>
<feature type="non-terminal residue" evidence="1">
    <location>
        <position position="78"/>
    </location>
</feature>